<dbReference type="Proteomes" id="UP001595698">
    <property type="component" value="Unassembled WGS sequence"/>
</dbReference>
<dbReference type="EMBL" id="JBHSBC010000021">
    <property type="protein sequence ID" value="MFC3982871.1"/>
    <property type="molecule type" value="Genomic_DNA"/>
</dbReference>
<dbReference type="SUPFAM" id="SSF51338">
    <property type="entry name" value="Composite domain of metallo-dependent hydrolases"/>
    <property type="match status" value="1"/>
</dbReference>
<sequence length="82" mass="8317">MSAKRTVISGGLIISMDPELGDVTGGAVLIENDRIVQVARSADELAGVDAERIDATDDPARIRTASGGDPSPGGSSTPLAVR</sequence>
<proteinExistence type="predicted"/>
<accession>A0ABV8F4K4</accession>
<dbReference type="Gene3D" id="2.30.40.10">
    <property type="entry name" value="Urease, subunit C, domain 1"/>
    <property type="match status" value="1"/>
</dbReference>
<evidence type="ECO:0000313" key="3">
    <source>
        <dbReference type="Proteomes" id="UP001595698"/>
    </source>
</evidence>
<evidence type="ECO:0000256" key="1">
    <source>
        <dbReference type="SAM" id="MobiDB-lite"/>
    </source>
</evidence>
<feature type="compositionally biased region" description="Basic and acidic residues" evidence="1">
    <location>
        <begin position="52"/>
        <end position="61"/>
    </location>
</feature>
<feature type="compositionally biased region" description="Low complexity" evidence="1">
    <location>
        <begin position="66"/>
        <end position="76"/>
    </location>
</feature>
<comment type="caution">
    <text evidence="2">The sequence shown here is derived from an EMBL/GenBank/DDBJ whole genome shotgun (WGS) entry which is preliminary data.</text>
</comment>
<keyword evidence="3" id="KW-1185">Reference proteome</keyword>
<gene>
    <name evidence="2" type="ORF">ACFOYY_22245</name>
</gene>
<dbReference type="RefSeq" id="WP_386191546.1">
    <property type="nucleotide sequence ID" value="NZ_JBHSBC010000021.1"/>
</dbReference>
<name>A0ABV8F4K4_9ACTN</name>
<evidence type="ECO:0000313" key="2">
    <source>
        <dbReference type="EMBL" id="MFC3982871.1"/>
    </source>
</evidence>
<feature type="region of interest" description="Disordered" evidence="1">
    <location>
        <begin position="52"/>
        <end position="82"/>
    </location>
</feature>
<reference evidence="3" key="1">
    <citation type="journal article" date="2019" name="Int. J. Syst. Evol. Microbiol.">
        <title>The Global Catalogue of Microorganisms (GCM) 10K type strain sequencing project: providing services to taxonomists for standard genome sequencing and annotation.</title>
        <authorList>
            <consortium name="The Broad Institute Genomics Platform"/>
            <consortium name="The Broad Institute Genome Sequencing Center for Infectious Disease"/>
            <person name="Wu L."/>
            <person name="Ma J."/>
        </authorList>
    </citation>
    <scope>NUCLEOTIDE SEQUENCE [LARGE SCALE GENOMIC DNA]</scope>
    <source>
        <strain evidence="3">TBRC 7912</strain>
    </source>
</reference>
<organism evidence="2 3">
    <name type="scientific">Streptosporangium jomthongense</name>
    <dbReference type="NCBI Taxonomy" id="1193683"/>
    <lineage>
        <taxon>Bacteria</taxon>
        <taxon>Bacillati</taxon>
        <taxon>Actinomycetota</taxon>
        <taxon>Actinomycetes</taxon>
        <taxon>Streptosporangiales</taxon>
        <taxon>Streptosporangiaceae</taxon>
        <taxon>Streptosporangium</taxon>
    </lineage>
</organism>
<dbReference type="InterPro" id="IPR011059">
    <property type="entry name" value="Metal-dep_hydrolase_composite"/>
</dbReference>
<protein>
    <recommendedName>
        <fullName evidence="4">Amidohydrolase</fullName>
    </recommendedName>
</protein>
<evidence type="ECO:0008006" key="4">
    <source>
        <dbReference type="Google" id="ProtNLM"/>
    </source>
</evidence>